<reference evidence="4" key="3">
    <citation type="submission" date="2025-09" db="UniProtKB">
        <authorList>
            <consortium name="Ensembl"/>
        </authorList>
    </citation>
    <scope>IDENTIFICATION</scope>
</reference>
<evidence type="ECO:0000256" key="2">
    <source>
        <dbReference type="ARBA" id="ARBA00023157"/>
    </source>
</evidence>
<accession>A0A8U7NV80</accession>
<dbReference type="Pfam" id="PF13895">
    <property type="entry name" value="Ig_2"/>
    <property type="match status" value="1"/>
</dbReference>
<dbReference type="AlphaFoldDB" id="A0A8U7NV80"/>
<dbReference type="Gene3D" id="2.60.40.10">
    <property type="entry name" value="Immunoglobulins"/>
    <property type="match status" value="2"/>
</dbReference>
<dbReference type="GO" id="GO:0007166">
    <property type="term" value="P:cell surface receptor signaling pathway"/>
    <property type="evidence" value="ECO:0007669"/>
    <property type="project" value="TreeGrafter"/>
</dbReference>
<dbReference type="OMA" id="GDNSTQW"/>
<dbReference type="PROSITE" id="PS50835">
    <property type="entry name" value="IG_LIKE"/>
    <property type="match status" value="2"/>
</dbReference>
<organism evidence="4 5">
    <name type="scientific">Corvus moneduloides</name>
    <name type="common">New Caledonian crow</name>
    <dbReference type="NCBI Taxonomy" id="1196302"/>
    <lineage>
        <taxon>Eukaryota</taxon>
        <taxon>Metazoa</taxon>
        <taxon>Chordata</taxon>
        <taxon>Craniata</taxon>
        <taxon>Vertebrata</taxon>
        <taxon>Euteleostomi</taxon>
        <taxon>Archelosauria</taxon>
        <taxon>Archosauria</taxon>
        <taxon>Dinosauria</taxon>
        <taxon>Saurischia</taxon>
        <taxon>Theropoda</taxon>
        <taxon>Coelurosauria</taxon>
        <taxon>Aves</taxon>
        <taxon>Neognathae</taxon>
        <taxon>Neoaves</taxon>
        <taxon>Telluraves</taxon>
        <taxon>Australaves</taxon>
        <taxon>Passeriformes</taxon>
        <taxon>Corvoidea</taxon>
        <taxon>Corvidae</taxon>
        <taxon>Corvus</taxon>
    </lineage>
</organism>
<keyword evidence="5" id="KW-1185">Reference proteome</keyword>
<dbReference type="GO" id="GO:0004888">
    <property type="term" value="F:transmembrane signaling receptor activity"/>
    <property type="evidence" value="ECO:0007669"/>
    <property type="project" value="TreeGrafter"/>
</dbReference>
<reference evidence="5" key="1">
    <citation type="submission" date="2019-10" db="EMBL/GenBank/DDBJ databases">
        <title>Corvus moneduloides (New Caledonian crow) genome, bCorMon1, primary haplotype.</title>
        <authorList>
            <person name="Rutz C."/>
            <person name="Fungtammasan C."/>
            <person name="Mountcastle J."/>
            <person name="Formenti G."/>
            <person name="Chow W."/>
            <person name="Howe K."/>
            <person name="Steele M.P."/>
            <person name="Fernandes J."/>
            <person name="Gilbert M.T.P."/>
            <person name="Fedrigo O."/>
            <person name="Jarvis E.D."/>
            <person name="Gemmell N."/>
        </authorList>
    </citation>
    <scope>NUCLEOTIDE SEQUENCE [LARGE SCALE GENOMIC DNA]</scope>
</reference>
<keyword evidence="2" id="KW-1015">Disulfide bond</keyword>
<dbReference type="InterPro" id="IPR003598">
    <property type="entry name" value="Ig_sub2"/>
</dbReference>
<dbReference type="Proteomes" id="UP000694553">
    <property type="component" value="Unassembled WGS sequence"/>
</dbReference>
<dbReference type="PANTHER" id="PTHR11481">
    <property type="entry name" value="IMMUNOGLOBULIN FC RECEPTOR"/>
    <property type="match status" value="1"/>
</dbReference>
<evidence type="ECO:0000313" key="5">
    <source>
        <dbReference type="Proteomes" id="UP000694553"/>
    </source>
</evidence>
<evidence type="ECO:0000256" key="3">
    <source>
        <dbReference type="SAM" id="MobiDB-lite"/>
    </source>
</evidence>
<dbReference type="InterPro" id="IPR050488">
    <property type="entry name" value="Ig_Fc_receptor"/>
</dbReference>
<reference evidence="4" key="2">
    <citation type="submission" date="2025-08" db="UniProtKB">
        <authorList>
            <consortium name="Ensembl"/>
        </authorList>
    </citation>
    <scope>IDENTIFICATION</scope>
</reference>
<dbReference type="InterPro" id="IPR013783">
    <property type="entry name" value="Ig-like_fold"/>
</dbReference>
<evidence type="ECO:0000313" key="4">
    <source>
        <dbReference type="Ensembl" id="ENSCMUP00000028445.1"/>
    </source>
</evidence>
<feature type="region of interest" description="Disordered" evidence="3">
    <location>
        <begin position="230"/>
        <end position="259"/>
    </location>
</feature>
<dbReference type="GO" id="GO:0009897">
    <property type="term" value="C:external side of plasma membrane"/>
    <property type="evidence" value="ECO:0007669"/>
    <property type="project" value="TreeGrafter"/>
</dbReference>
<dbReference type="SMART" id="SM00409">
    <property type="entry name" value="IG"/>
    <property type="match status" value="2"/>
</dbReference>
<sequence>MPWGWALVRQRAVGRGQRGSAVCPEVPKLLVEPPWTPPVLWDRVTLTCQGSGTAAATTWYKDGQRWRLQGPDRLRVTESGTYQCDRPGTGLSPPVSVFNGEGAWLVLQVPARALLEGDTVTLRCRSWQNNPATWVSFYREEKQLQLFRDGTELSLSPLRLHHSGRYCCRGSVDSEVSRGWKESAPVTVTVGLGVPTVSPSPFPCSCQEAPGQVSGGAPAVTPLSPFPRHTLRPPLIPAGPPRRRGSCWSPTAWAASGRG</sequence>
<dbReference type="PANTHER" id="PTHR11481:SF64">
    <property type="entry name" value="FC RECEPTOR-LIKE PROTEIN 4"/>
    <property type="match status" value="1"/>
</dbReference>
<dbReference type="GO" id="GO:0006955">
    <property type="term" value="P:immune response"/>
    <property type="evidence" value="ECO:0007669"/>
    <property type="project" value="TreeGrafter"/>
</dbReference>
<dbReference type="SUPFAM" id="SSF48726">
    <property type="entry name" value="Immunoglobulin"/>
    <property type="match status" value="2"/>
</dbReference>
<dbReference type="InterPro" id="IPR003599">
    <property type="entry name" value="Ig_sub"/>
</dbReference>
<dbReference type="InterPro" id="IPR007110">
    <property type="entry name" value="Ig-like_dom"/>
</dbReference>
<name>A0A8U7NV80_CORMO</name>
<protein>
    <submittedName>
        <fullName evidence="4">Uncharacterized protein</fullName>
    </submittedName>
</protein>
<dbReference type="SMART" id="SM00408">
    <property type="entry name" value="IGc2"/>
    <property type="match status" value="1"/>
</dbReference>
<dbReference type="Ensembl" id="ENSCMUT00000032460.1">
    <property type="protein sequence ID" value="ENSCMUP00000028445.1"/>
    <property type="gene ID" value="ENSCMUG00000019433.1"/>
</dbReference>
<dbReference type="InterPro" id="IPR036179">
    <property type="entry name" value="Ig-like_dom_sf"/>
</dbReference>
<proteinExistence type="predicted"/>
<keyword evidence="1" id="KW-0732">Signal</keyword>
<evidence type="ECO:0000256" key="1">
    <source>
        <dbReference type="ARBA" id="ARBA00022729"/>
    </source>
</evidence>